<reference evidence="1 2" key="1">
    <citation type="submission" date="2014-04" db="EMBL/GenBank/DDBJ databases">
        <title>Genome assembly of Hyalangium minutum DSM 14724.</title>
        <authorList>
            <person name="Sharma G."/>
            <person name="Subramanian S."/>
        </authorList>
    </citation>
    <scope>NUCLEOTIDE SEQUENCE [LARGE SCALE GENOMIC DNA]</scope>
    <source>
        <strain evidence="1 2">DSM 14724</strain>
    </source>
</reference>
<keyword evidence="2" id="KW-1185">Reference proteome</keyword>
<dbReference type="STRING" id="394096.DB31_3075"/>
<protein>
    <submittedName>
        <fullName evidence="1">Uncharacterized protein</fullName>
    </submittedName>
</protein>
<dbReference type="EMBL" id="JMCB01000019">
    <property type="protein sequence ID" value="KFE63016.1"/>
    <property type="molecule type" value="Genomic_DNA"/>
</dbReference>
<organism evidence="1 2">
    <name type="scientific">Hyalangium minutum</name>
    <dbReference type="NCBI Taxonomy" id="394096"/>
    <lineage>
        <taxon>Bacteria</taxon>
        <taxon>Pseudomonadati</taxon>
        <taxon>Myxococcota</taxon>
        <taxon>Myxococcia</taxon>
        <taxon>Myxococcales</taxon>
        <taxon>Cystobacterineae</taxon>
        <taxon>Archangiaceae</taxon>
        <taxon>Hyalangium</taxon>
    </lineage>
</organism>
<comment type="caution">
    <text evidence="1">The sequence shown here is derived from an EMBL/GenBank/DDBJ whole genome shotgun (WGS) entry which is preliminary data.</text>
</comment>
<dbReference type="Proteomes" id="UP000028725">
    <property type="component" value="Unassembled WGS sequence"/>
</dbReference>
<gene>
    <name evidence="1" type="ORF">DB31_3075</name>
</gene>
<proteinExistence type="predicted"/>
<accession>A0A085W5Q3</accession>
<name>A0A085W5Q3_9BACT</name>
<dbReference type="AlphaFoldDB" id="A0A085W5Q3"/>
<evidence type="ECO:0000313" key="1">
    <source>
        <dbReference type="EMBL" id="KFE63016.1"/>
    </source>
</evidence>
<evidence type="ECO:0000313" key="2">
    <source>
        <dbReference type="Proteomes" id="UP000028725"/>
    </source>
</evidence>
<sequence>MFLRRTLPILKHLLDVRLSRTIQGASTPKGVRAPERP</sequence>